<feature type="transmembrane region" description="Helical" evidence="7">
    <location>
        <begin position="340"/>
        <end position="360"/>
    </location>
</feature>
<dbReference type="Gene3D" id="1.20.1250.20">
    <property type="entry name" value="MFS general substrate transporter like domains"/>
    <property type="match status" value="1"/>
</dbReference>
<dbReference type="RefSeq" id="WP_072311638.1">
    <property type="nucleotide sequence ID" value="NZ_FPIW01000014.1"/>
</dbReference>
<organism evidence="9 10">
    <name type="scientific">Desulfovibrio desulfuricans</name>
    <dbReference type="NCBI Taxonomy" id="876"/>
    <lineage>
        <taxon>Bacteria</taxon>
        <taxon>Pseudomonadati</taxon>
        <taxon>Thermodesulfobacteriota</taxon>
        <taxon>Desulfovibrionia</taxon>
        <taxon>Desulfovibrionales</taxon>
        <taxon>Desulfovibrionaceae</taxon>
        <taxon>Desulfovibrio</taxon>
    </lineage>
</organism>
<feature type="transmembrane region" description="Helical" evidence="7">
    <location>
        <begin position="191"/>
        <end position="211"/>
    </location>
</feature>
<feature type="transmembrane region" description="Helical" evidence="7">
    <location>
        <begin position="260"/>
        <end position="277"/>
    </location>
</feature>
<dbReference type="Proteomes" id="UP000182680">
    <property type="component" value="Unassembled WGS sequence"/>
</dbReference>
<dbReference type="GO" id="GO:0005886">
    <property type="term" value="C:plasma membrane"/>
    <property type="evidence" value="ECO:0007669"/>
    <property type="project" value="UniProtKB-SubCell"/>
</dbReference>
<name>A0AA94HS68_DESDE</name>
<feature type="transmembrane region" description="Helical" evidence="7">
    <location>
        <begin position="314"/>
        <end position="334"/>
    </location>
</feature>
<evidence type="ECO:0000313" key="9">
    <source>
        <dbReference type="EMBL" id="SFW39420.1"/>
    </source>
</evidence>
<keyword evidence="6 7" id="KW-0472">Membrane</keyword>
<dbReference type="GO" id="GO:0022857">
    <property type="term" value="F:transmembrane transporter activity"/>
    <property type="evidence" value="ECO:0007669"/>
    <property type="project" value="InterPro"/>
</dbReference>
<dbReference type="FunFam" id="1.20.1250.20:FF:000001">
    <property type="entry name" value="Dicarboxylate MFS transporter"/>
    <property type="match status" value="1"/>
</dbReference>
<dbReference type="Pfam" id="PF07690">
    <property type="entry name" value="MFS_1"/>
    <property type="match status" value="1"/>
</dbReference>
<dbReference type="PANTHER" id="PTHR43045">
    <property type="entry name" value="SHIKIMATE TRANSPORTER"/>
    <property type="match status" value="1"/>
</dbReference>
<sequence>MSDARAQKHVPTRQEMRKVVIASLLGATIEWYDFFLYGVVAGIVFNKLYFPTTDPFIGTILAYSTFAIGYLARPLGGFIFGHYGDKLGRKRMLILTMLIMGIATVGIGLIPTYASIGIAAPILLQTLRLCQGLGLGGEWGGAVLMTYEYTSEREKAFYASIPQMGLATGLCLASGMVALLSWLLTNEQFMAWGWRLAFLMSVVLIAIALYVRTHILETPEFRKVQEEGQAEKKVLPIVTVCKNFPGNIALGVGARWIDGVFFNVLAVFSISYLVQYIDVTRTQALTAVMIAALLMCPFILIAGRLADRFGRGRIYGLASLACALTIFPSFWLMQGSGGNIFIIGLAIAIPLSICYAGVFGPEAALFSDLFPAEVRYTGISIVYQFPGFLVAGIVPGVCTALMRWNDGNPAYICIFVILAAVTSALSAFAIQRRHDRAARQAQAHGVMQAGASSQAQG</sequence>
<evidence type="ECO:0000259" key="8">
    <source>
        <dbReference type="PROSITE" id="PS50850"/>
    </source>
</evidence>
<evidence type="ECO:0000313" key="10">
    <source>
        <dbReference type="Proteomes" id="UP000182680"/>
    </source>
</evidence>
<dbReference type="SUPFAM" id="SSF103473">
    <property type="entry name" value="MFS general substrate transporter"/>
    <property type="match status" value="1"/>
</dbReference>
<evidence type="ECO:0000256" key="7">
    <source>
        <dbReference type="SAM" id="Phobius"/>
    </source>
</evidence>
<dbReference type="CDD" id="cd17369">
    <property type="entry name" value="MFS_ShiA_like"/>
    <property type="match status" value="1"/>
</dbReference>
<evidence type="ECO:0000256" key="6">
    <source>
        <dbReference type="ARBA" id="ARBA00023136"/>
    </source>
</evidence>
<evidence type="ECO:0000256" key="1">
    <source>
        <dbReference type="ARBA" id="ARBA00004651"/>
    </source>
</evidence>
<proteinExistence type="predicted"/>
<feature type="transmembrane region" description="Helical" evidence="7">
    <location>
        <begin position="92"/>
        <end position="116"/>
    </location>
</feature>
<dbReference type="PROSITE" id="PS50850">
    <property type="entry name" value="MFS"/>
    <property type="match status" value="1"/>
</dbReference>
<keyword evidence="5 7" id="KW-1133">Transmembrane helix</keyword>
<reference evidence="10" key="1">
    <citation type="submission" date="2016-11" db="EMBL/GenBank/DDBJ databases">
        <authorList>
            <person name="Jaros S."/>
            <person name="Januszkiewicz K."/>
            <person name="Wedrychowicz H."/>
        </authorList>
    </citation>
    <scope>NUCLEOTIDE SEQUENCE [LARGE SCALE GENOMIC DNA]</scope>
    <source>
        <strain evidence="10">DSM 7057</strain>
    </source>
</reference>
<dbReference type="InterPro" id="IPR011701">
    <property type="entry name" value="MFS"/>
</dbReference>
<dbReference type="PANTHER" id="PTHR43045:SF1">
    <property type="entry name" value="SHIKIMATE TRANSPORTER"/>
    <property type="match status" value="1"/>
</dbReference>
<keyword evidence="3" id="KW-1003">Cell membrane</keyword>
<feature type="transmembrane region" description="Helical" evidence="7">
    <location>
        <begin position="408"/>
        <end position="430"/>
    </location>
</feature>
<accession>A0AA94HS68</accession>
<evidence type="ECO:0000256" key="4">
    <source>
        <dbReference type="ARBA" id="ARBA00022692"/>
    </source>
</evidence>
<feature type="transmembrane region" description="Helical" evidence="7">
    <location>
        <begin position="381"/>
        <end position="402"/>
    </location>
</feature>
<gene>
    <name evidence="9" type="ORF">SAMN02910291_01130</name>
</gene>
<feature type="transmembrane region" description="Helical" evidence="7">
    <location>
        <begin position="166"/>
        <end position="185"/>
    </location>
</feature>
<feature type="transmembrane region" description="Helical" evidence="7">
    <location>
        <begin position="283"/>
        <end position="302"/>
    </location>
</feature>
<evidence type="ECO:0000256" key="3">
    <source>
        <dbReference type="ARBA" id="ARBA00022475"/>
    </source>
</evidence>
<protein>
    <submittedName>
        <fullName evidence="9">Sugar phosphate permease</fullName>
    </submittedName>
</protein>
<comment type="caution">
    <text evidence="9">The sequence shown here is derived from an EMBL/GenBank/DDBJ whole genome shotgun (WGS) entry which is preliminary data.</text>
</comment>
<feature type="domain" description="Major facilitator superfamily (MFS) profile" evidence="8">
    <location>
        <begin position="19"/>
        <end position="434"/>
    </location>
</feature>
<evidence type="ECO:0000256" key="2">
    <source>
        <dbReference type="ARBA" id="ARBA00022448"/>
    </source>
</evidence>
<feature type="transmembrane region" description="Helical" evidence="7">
    <location>
        <begin position="20"/>
        <end position="44"/>
    </location>
</feature>
<dbReference type="EMBL" id="FPIW01000014">
    <property type="protein sequence ID" value="SFW39420.1"/>
    <property type="molecule type" value="Genomic_DNA"/>
</dbReference>
<keyword evidence="4 7" id="KW-0812">Transmembrane</keyword>
<dbReference type="AlphaFoldDB" id="A0AA94HS68"/>
<feature type="transmembrane region" description="Helical" evidence="7">
    <location>
        <begin position="56"/>
        <end position="80"/>
    </location>
</feature>
<comment type="subcellular location">
    <subcellularLocation>
        <location evidence="1">Cell membrane</location>
        <topology evidence="1">Multi-pass membrane protein</topology>
    </subcellularLocation>
</comment>
<keyword evidence="2" id="KW-0813">Transport</keyword>
<dbReference type="InterPro" id="IPR036259">
    <property type="entry name" value="MFS_trans_sf"/>
</dbReference>
<dbReference type="InterPro" id="IPR020846">
    <property type="entry name" value="MFS_dom"/>
</dbReference>
<evidence type="ECO:0000256" key="5">
    <source>
        <dbReference type="ARBA" id="ARBA00022989"/>
    </source>
</evidence>